<feature type="transmembrane region" description="Helical" evidence="14">
    <location>
        <begin position="152"/>
        <end position="173"/>
    </location>
</feature>
<reference evidence="19" key="1">
    <citation type="submission" date="2024-01" db="EMBL/GenBank/DDBJ databases">
        <title>Bank of Algae and Cyanobacteria of the Azores (BACA) strain genomes.</title>
        <authorList>
            <person name="Luz R."/>
            <person name="Cordeiro R."/>
            <person name="Fonseca A."/>
            <person name="Goncalves V."/>
        </authorList>
    </citation>
    <scope>NUCLEOTIDE SEQUENCE</scope>
    <source>
        <strain evidence="19">BACA0141</strain>
    </source>
</reference>
<dbReference type="PROSITE" id="PS51371">
    <property type="entry name" value="CBS"/>
    <property type="match status" value="1"/>
</dbReference>
<evidence type="ECO:0000256" key="11">
    <source>
        <dbReference type="ARBA" id="ARBA00023049"/>
    </source>
</evidence>
<evidence type="ECO:0000256" key="10">
    <source>
        <dbReference type="ARBA" id="ARBA00022989"/>
    </source>
</evidence>
<keyword evidence="7" id="KW-0677">Repeat</keyword>
<dbReference type="Pfam" id="PF02163">
    <property type="entry name" value="Peptidase_M50"/>
    <property type="match status" value="1"/>
</dbReference>
<evidence type="ECO:0000313" key="19">
    <source>
        <dbReference type="EMBL" id="MEE3717170.1"/>
    </source>
</evidence>
<keyword evidence="6 14" id="KW-0479">Metal-binding</keyword>
<gene>
    <name evidence="19" type="ORF">V2H45_10470</name>
</gene>
<name>A0AAW9PSA6_9CYAN</name>
<dbReference type="AlphaFoldDB" id="A0AAW9PSA6"/>
<feature type="binding site" evidence="16">
    <location>
        <position position="66"/>
    </location>
    <ligand>
        <name>Zn(2+)</name>
        <dbReference type="ChEBI" id="CHEBI:29105"/>
        <note>catalytic</note>
    </ligand>
</feature>
<keyword evidence="12 17" id="KW-0129">CBS domain</keyword>
<organism evidence="19 20">
    <name type="scientific">Tumidithrix elongata BACA0141</name>
    <dbReference type="NCBI Taxonomy" id="2716417"/>
    <lineage>
        <taxon>Bacteria</taxon>
        <taxon>Bacillati</taxon>
        <taxon>Cyanobacteriota</taxon>
        <taxon>Cyanophyceae</taxon>
        <taxon>Pseudanabaenales</taxon>
        <taxon>Pseudanabaenaceae</taxon>
        <taxon>Tumidithrix</taxon>
        <taxon>Tumidithrix elongata</taxon>
    </lineage>
</organism>
<comment type="caution">
    <text evidence="19">The sequence shown here is derived from an EMBL/GenBank/DDBJ whole genome shotgun (WGS) entry which is preliminary data.</text>
</comment>
<dbReference type="Proteomes" id="UP001333818">
    <property type="component" value="Unassembled WGS sequence"/>
</dbReference>
<evidence type="ECO:0000256" key="14">
    <source>
        <dbReference type="PIRNR" id="PIRNR006404"/>
    </source>
</evidence>
<dbReference type="InterPro" id="IPR000644">
    <property type="entry name" value="CBS_dom"/>
</dbReference>
<dbReference type="PIRSF" id="PIRSF006404">
    <property type="entry name" value="UCP006404_Pept_M50_CBS"/>
    <property type="match status" value="1"/>
</dbReference>
<dbReference type="GO" id="GO:0008237">
    <property type="term" value="F:metallopeptidase activity"/>
    <property type="evidence" value="ECO:0007669"/>
    <property type="project" value="UniProtKB-UniRule"/>
</dbReference>
<evidence type="ECO:0000256" key="1">
    <source>
        <dbReference type="ARBA" id="ARBA00004651"/>
    </source>
</evidence>
<evidence type="ECO:0000256" key="15">
    <source>
        <dbReference type="PIRSR" id="PIRSR006404-1"/>
    </source>
</evidence>
<feature type="binding site" evidence="16">
    <location>
        <position position="179"/>
    </location>
    <ligand>
        <name>Zn(2+)</name>
        <dbReference type="ChEBI" id="CHEBI:29105"/>
        <note>catalytic</note>
    </ligand>
</feature>
<evidence type="ECO:0000256" key="2">
    <source>
        <dbReference type="ARBA" id="ARBA00007931"/>
    </source>
</evidence>
<dbReference type="Gene3D" id="3.10.580.10">
    <property type="entry name" value="CBS-domain"/>
    <property type="match status" value="1"/>
</dbReference>
<evidence type="ECO:0000256" key="4">
    <source>
        <dbReference type="ARBA" id="ARBA00022670"/>
    </source>
</evidence>
<keyword evidence="4 14" id="KW-0645">Protease</keyword>
<evidence type="ECO:0000313" key="20">
    <source>
        <dbReference type="Proteomes" id="UP001333818"/>
    </source>
</evidence>
<evidence type="ECO:0000256" key="5">
    <source>
        <dbReference type="ARBA" id="ARBA00022692"/>
    </source>
</evidence>
<comment type="similarity">
    <text evidence="2 14">Belongs to the peptidase M50B family.</text>
</comment>
<keyword evidence="13 14" id="KW-0472">Membrane</keyword>
<dbReference type="PANTHER" id="PTHR39188:SF3">
    <property type="entry name" value="STAGE IV SPORULATION PROTEIN FB"/>
    <property type="match status" value="1"/>
</dbReference>
<keyword evidence="9 14" id="KW-0862">Zinc</keyword>
<protein>
    <recommendedName>
        <fullName evidence="14">Zinc metalloprotease</fullName>
    </recommendedName>
</protein>
<feature type="active site" evidence="15">
    <location>
        <position position="63"/>
    </location>
</feature>
<keyword evidence="20" id="KW-1185">Reference proteome</keyword>
<evidence type="ECO:0000256" key="7">
    <source>
        <dbReference type="ARBA" id="ARBA00022737"/>
    </source>
</evidence>
<dbReference type="CDD" id="cd06164">
    <property type="entry name" value="S2P-M50_SpoIVFB_CBS"/>
    <property type="match status" value="1"/>
</dbReference>
<feature type="domain" description="CBS" evidence="18">
    <location>
        <begin position="330"/>
        <end position="391"/>
    </location>
</feature>
<dbReference type="PANTHER" id="PTHR39188">
    <property type="entry name" value="MEMBRANE-ASSOCIATED ZINC METALLOPROTEASE M50B"/>
    <property type="match status" value="1"/>
</dbReference>
<evidence type="ECO:0000256" key="8">
    <source>
        <dbReference type="ARBA" id="ARBA00022801"/>
    </source>
</evidence>
<sequence>MKGGIRIGKIFGIPLHLDPSWFLIVGLMAFWFSAYYAKLSPNFSWAYGLLNALLLFLSVLLHELGHSLTAKAQGIEVTSITLYPFGGTSSFDREFKSPWILFSVSIAGPLVNLILGMLLISLAWTIGGDSIFITSPQAPNSLVAIIGSLRTIWGFMALNIAYINIILGVFNLIPGLPLDGGQVLKAAVWQITGDRTTGIRWAARSGQILGIVAMLQGVLLIASQRLFDGFFLMLLGWFVMNQALRHLQITNLQQALQELTAEEAMTRDFRIVDADMTLRRFADEFLLMEDKNADPVYFASSNGRDRGIILAEEIRHVDRSEWENKTLHSIVKPLPSIDSVELKTKIPSVINLLEEKKARYLPVLSQVGSVAGIVDRGDVIRALSRKFNWKIPEAYIQNIKKEGKFPPELPLADISAQIP</sequence>
<comment type="subcellular location">
    <subcellularLocation>
        <location evidence="1 14">Cell membrane</location>
        <topology evidence="1 14">Multi-pass membrane protein</topology>
    </subcellularLocation>
</comment>
<keyword evidence="5 14" id="KW-0812">Transmembrane</keyword>
<keyword evidence="10 14" id="KW-1133">Transmembrane helix</keyword>
<dbReference type="GO" id="GO:0005886">
    <property type="term" value="C:plasma membrane"/>
    <property type="evidence" value="ECO:0007669"/>
    <property type="project" value="UniProtKB-SubCell"/>
</dbReference>
<dbReference type="InterPro" id="IPR008915">
    <property type="entry name" value="Peptidase_M50"/>
</dbReference>
<feature type="transmembrane region" description="Helical" evidence="14">
    <location>
        <begin position="208"/>
        <end position="240"/>
    </location>
</feature>
<evidence type="ECO:0000256" key="13">
    <source>
        <dbReference type="ARBA" id="ARBA00023136"/>
    </source>
</evidence>
<evidence type="ECO:0000256" key="12">
    <source>
        <dbReference type="ARBA" id="ARBA00023122"/>
    </source>
</evidence>
<feature type="transmembrane region" description="Helical" evidence="14">
    <location>
        <begin position="99"/>
        <end position="126"/>
    </location>
</feature>
<keyword evidence="3 14" id="KW-1003">Cell membrane</keyword>
<evidence type="ECO:0000256" key="3">
    <source>
        <dbReference type="ARBA" id="ARBA00022475"/>
    </source>
</evidence>
<accession>A0AAW9PSA6</accession>
<evidence type="ECO:0000256" key="16">
    <source>
        <dbReference type="PIRSR" id="PIRSR006404-2"/>
    </source>
</evidence>
<keyword evidence="11 14" id="KW-0482">Metalloprotease</keyword>
<feature type="transmembrane region" description="Helical" evidence="14">
    <location>
        <begin position="21"/>
        <end position="37"/>
    </location>
</feature>
<feature type="binding site" evidence="16">
    <location>
        <position position="62"/>
    </location>
    <ligand>
        <name>Zn(2+)</name>
        <dbReference type="ChEBI" id="CHEBI:29105"/>
        <note>catalytic</note>
    </ligand>
</feature>
<feature type="transmembrane region" description="Helical" evidence="14">
    <location>
        <begin position="43"/>
        <end position="61"/>
    </location>
</feature>
<dbReference type="SUPFAM" id="SSF54631">
    <property type="entry name" value="CBS-domain pair"/>
    <property type="match status" value="1"/>
</dbReference>
<evidence type="ECO:0000256" key="17">
    <source>
        <dbReference type="PROSITE-ProRule" id="PRU00703"/>
    </source>
</evidence>
<dbReference type="Pfam" id="PF00571">
    <property type="entry name" value="CBS"/>
    <property type="match status" value="1"/>
</dbReference>
<evidence type="ECO:0000259" key="18">
    <source>
        <dbReference type="PROSITE" id="PS51371"/>
    </source>
</evidence>
<dbReference type="RefSeq" id="WP_330483598.1">
    <property type="nucleotide sequence ID" value="NZ_JAZBJZ010000034.1"/>
</dbReference>
<keyword evidence="8 14" id="KW-0378">Hydrolase</keyword>
<evidence type="ECO:0000256" key="9">
    <source>
        <dbReference type="ARBA" id="ARBA00022833"/>
    </source>
</evidence>
<dbReference type="InterPro" id="IPR046342">
    <property type="entry name" value="CBS_dom_sf"/>
</dbReference>
<comment type="cofactor">
    <cofactor evidence="14 16">
        <name>Zn(2+)</name>
        <dbReference type="ChEBI" id="CHEBI:29105"/>
    </cofactor>
    <text evidence="14 16">Binds 1 zinc ion per subunit.</text>
</comment>
<evidence type="ECO:0000256" key="6">
    <source>
        <dbReference type="ARBA" id="ARBA00022723"/>
    </source>
</evidence>
<dbReference type="GO" id="GO:0006508">
    <property type="term" value="P:proteolysis"/>
    <property type="evidence" value="ECO:0007669"/>
    <property type="project" value="UniProtKB-KW"/>
</dbReference>
<dbReference type="InterPro" id="IPR016483">
    <property type="entry name" value="UCP006404_Pept_M50_CBS"/>
</dbReference>
<proteinExistence type="inferred from homology"/>
<dbReference type="EMBL" id="JAZBJZ010000034">
    <property type="protein sequence ID" value="MEE3717170.1"/>
    <property type="molecule type" value="Genomic_DNA"/>
</dbReference>
<dbReference type="CDD" id="cd04639">
    <property type="entry name" value="CBS_pair_peptidase_M50"/>
    <property type="match status" value="1"/>
</dbReference>
<dbReference type="GO" id="GO:0046872">
    <property type="term" value="F:metal ion binding"/>
    <property type="evidence" value="ECO:0007669"/>
    <property type="project" value="UniProtKB-UniRule"/>
</dbReference>